<dbReference type="VEuPathDB" id="FungiDB:MYCFIDRAFT_171658"/>
<dbReference type="GeneID" id="19332674"/>
<evidence type="ECO:0000313" key="1">
    <source>
        <dbReference type="EMBL" id="EME85781.1"/>
    </source>
</evidence>
<dbReference type="Proteomes" id="UP000016932">
    <property type="component" value="Unassembled WGS sequence"/>
</dbReference>
<protein>
    <submittedName>
        <fullName evidence="1">Uncharacterized protein</fullName>
    </submittedName>
</protein>
<dbReference type="RefSeq" id="XP_007923275.1">
    <property type="nucleotide sequence ID" value="XM_007925084.1"/>
</dbReference>
<proteinExistence type="predicted"/>
<keyword evidence="2" id="KW-1185">Reference proteome</keyword>
<reference evidence="1 2" key="1">
    <citation type="journal article" date="2012" name="PLoS Pathog.">
        <title>Diverse lifestyles and strategies of plant pathogenesis encoded in the genomes of eighteen Dothideomycetes fungi.</title>
        <authorList>
            <person name="Ohm R.A."/>
            <person name="Feau N."/>
            <person name="Henrissat B."/>
            <person name="Schoch C.L."/>
            <person name="Horwitz B.A."/>
            <person name="Barry K.W."/>
            <person name="Condon B.J."/>
            <person name="Copeland A.C."/>
            <person name="Dhillon B."/>
            <person name="Glaser F."/>
            <person name="Hesse C.N."/>
            <person name="Kosti I."/>
            <person name="LaButti K."/>
            <person name="Lindquist E.A."/>
            <person name="Lucas S."/>
            <person name="Salamov A.A."/>
            <person name="Bradshaw R.E."/>
            <person name="Ciuffetti L."/>
            <person name="Hamelin R.C."/>
            <person name="Kema G.H.J."/>
            <person name="Lawrence C."/>
            <person name="Scott J.A."/>
            <person name="Spatafora J.W."/>
            <person name="Turgeon B.G."/>
            <person name="de Wit P.J.G.M."/>
            <person name="Zhong S."/>
            <person name="Goodwin S.B."/>
            <person name="Grigoriev I.V."/>
        </authorList>
    </citation>
    <scope>NUCLEOTIDE SEQUENCE [LARGE SCALE GENOMIC DNA]</scope>
    <source>
        <strain evidence="1 2">CIRAD86</strain>
    </source>
</reference>
<dbReference type="AlphaFoldDB" id="M3AMJ0"/>
<dbReference type="KEGG" id="pfj:MYCFIDRAFT_171658"/>
<gene>
    <name evidence="1" type="ORF">MYCFIDRAFT_171658</name>
</gene>
<name>M3AMJ0_PSEFD</name>
<organism evidence="1 2">
    <name type="scientific">Pseudocercospora fijiensis (strain CIRAD86)</name>
    <name type="common">Black leaf streak disease fungus</name>
    <name type="synonym">Mycosphaerella fijiensis</name>
    <dbReference type="NCBI Taxonomy" id="383855"/>
    <lineage>
        <taxon>Eukaryota</taxon>
        <taxon>Fungi</taxon>
        <taxon>Dikarya</taxon>
        <taxon>Ascomycota</taxon>
        <taxon>Pezizomycotina</taxon>
        <taxon>Dothideomycetes</taxon>
        <taxon>Dothideomycetidae</taxon>
        <taxon>Mycosphaerellales</taxon>
        <taxon>Mycosphaerellaceae</taxon>
        <taxon>Pseudocercospora</taxon>
    </lineage>
</organism>
<dbReference type="EMBL" id="KB446556">
    <property type="protein sequence ID" value="EME85781.1"/>
    <property type="molecule type" value="Genomic_DNA"/>
</dbReference>
<accession>M3AMJ0</accession>
<sequence length="66" mass="7243">MDGTRMLLVDVPRKYRSSMLLSYGEGLVIHGSKLVARAIDHSWLPILSVLNAVNSNRTDSSISPGF</sequence>
<dbReference type="HOGENOM" id="CLU_2832264_0_0_1"/>
<evidence type="ECO:0000313" key="2">
    <source>
        <dbReference type="Proteomes" id="UP000016932"/>
    </source>
</evidence>